<dbReference type="RefSeq" id="WP_118400773.1">
    <property type="nucleotide sequence ID" value="NZ_CABJGD010000029.1"/>
</dbReference>
<organism evidence="1 2">
    <name type="scientific">Phocaeicola coprophilus</name>
    <dbReference type="NCBI Taxonomy" id="387090"/>
    <lineage>
        <taxon>Bacteria</taxon>
        <taxon>Pseudomonadati</taxon>
        <taxon>Bacteroidota</taxon>
        <taxon>Bacteroidia</taxon>
        <taxon>Bacteroidales</taxon>
        <taxon>Bacteroidaceae</taxon>
        <taxon>Phocaeicola</taxon>
    </lineage>
</organism>
<dbReference type="AlphaFoldDB" id="A0A413SX32"/>
<evidence type="ECO:0000313" key="2">
    <source>
        <dbReference type="Proteomes" id="UP000283855"/>
    </source>
</evidence>
<dbReference type="Pfam" id="PF14907">
    <property type="entry name" value="NTP_transf_5"/>
    <property type="match status" value="1"/>
</dbReference>
<evidence type="ECO:0008006" key="3">
    <source>
        <dbReference type="Google" id="ProtNLM"/>
    </source>
</evidence>
<sequence length="370" mass="42742">MESVRTDRLEDTEILFILVRAGLWEKVPENLSLFPRSSESWERIFNLAQRQTVTGLVYQGLCQLPDELLPPEQQLLHWVATIDRIERANLRMNRVLTELYELFHTNGLHPILQKGQGIARFYEKPLLRECGDIDFYFSDKEESRQAASLVSQTGCRVSPKADDSLCYYWKGVNVEHHTRLTDLHSPFIRKYLYKQEQDPANLTSFKLPGNPTEITIPSPLLNLVLLNTHIMKHAFGWGIGLRQLCDLARAYHCLQTETDGKALYDLCRKAGIIRWNSLLHTFLVKQLGLPASSLPYPEKTVSPEPLLEIILRGGNFGLYHAQRRNTAENKWSSKFHTFRSFLGNIRFSCRYAPQEAFWTFTNLLTGQFKS</sequence>
<evidence type="ECO:0000313" key="1">
    <source>
        <dbReference type="EMBL" id="RHA73893.1"/>
    </source>
</evidence>
<dbReference type="Proteomes" id="UP000283855">
    <property type="component" value="Unassembled WGS sequence"/>
</dbReference>
<reference evidence="1 2" key="1">
    <citation type="submission" date="2018-08" db="EMBL/GenBank/DDBJ databases">
        <title>A genome reference for cultivated species of the human gut microbiota.</title>
        <authorList>
            <person name="Zou Y."/>
            <person name="Xue W."/>
            <person name="Luo G."/>
        </authorList>
    </citation>
    <scope>NUCLEOTIDE SEQUENCE [LARGE SCALE GENOMIC DNA]</scope>
    <source>
        <strain evidence="1 2">AM42-38</strain>
    </source>
</reference>
<comment type="caution">
    <text evidence="1">The sequence shown here is derived from an EMBL/GenBank/DDBJ whole genome shotgun (WGS) entry which is preliminary data.</text>
</comment>
<gene>
    <name evidence="1" type="ORF">DW921_11760</name>
</gene>
<name>A0A413SX32_9BACT</name>
<protein>
    <recommendedName>
        <fullName evidence="3">Nucleotidyltransferase family protein</fullName>
    </recommendedName>
</protein>
<accession>A0A413SX32</accession>
<proteinExistence type="predicted"/>
<dbReference type="InterPro" id="IPR039498">
    <property type="entry name" value="NTP_transf_5"/>
</dbReference>
<dbReference type="EMBL" id="QSFT01000029">
    <property type="protein sequence ID" value="RHA73893.1"/>
    <property type="molecule type" value="Genomic_DNA"/>
</dbReference>